<keyword evidence="1" id="KW-0472">Membrane</keyword>
<name>A0A9N9DRQ7_FUNMO</name>
<keyword evidence="3" id="KW-1185">Reference proteome</keyword>
<reference evidence="2" key="1">
    <citation type="submission" date="2021-06" db="EMBL/GenBank/DDBJ databases">
        <authorList>
            <person name="Kallberg Y."/>
            <person name="Tangrot J."/>
            <person name="Rosling A."/>
        </authorList>
    </citation>
    <scope>NUCLEOTIDE SEQUENCE</scope>
    <source>
        <strain evidence="2">87-6 pot B 2015</strain>
    </source>
</reference>
<proteinExistence type="predicted"/>
<accession>A0A9N9DRQ7</accession>
<dbReference type="Proteomes" id="UP000789375">
    <property type="component" value="Unassembled WGS sequence"/>
</dbReference>
<keyword evidence="1" id="KW-1133">Transmembrane helix</keyword>
<dbReference type="AlphaFoldDB" id="A0A9N9DRQ7"/>
<comment type="caution">
    <text evidence="2">The sequence shown here is derived from an EMBL/GenBank/DDBJ whole genome shotgun (WGS) entry which is preliminary data.</text>
</comment>
<sequence length="84" mass="9275">MQKIYADLIKEKVRGGTIVSTGVVGLTTFGLSVMFRFIFMENGVKMIDVPGILEKLNHIMKKRRSSTTSSSYGLTAVTCQNTID</sequence>
<dbReference type="EMBL" id="CAJVPP010004441">
    <property type="protein sequence ID" value="CAG8649968.1"/>
    <property type="molecule type" value="Genomic_DNA"/>
</dbReference>
<feature type="transmembrane region" description="Helical" evidence="1">
    <location>
        <begin position="18"/>
        <end position="39"/>
    </location>
</feature>
<keyword evidence="1" id="KW-0812">Transmembrane</keyword>
<evidence type="ECO:0000313" key="2">
    <source>
        <dbReference type="EMBL" id="CAG8649968.1"/>
    </source>
</evidence>
<evidence type="ECO:0000256" key="1">
    <source>
        <dbReference type="SAM" id="Phobius"/>
    </source>
</evidence>
<evidence type="ECO:0000313" key="3">
    <source>
        <dbReference type="Proteomes" id="UP000789375"/>
    </source>
</evidence>
<protein>
    <submittedName>
        <fullName evidence="2">9037_t:CDS:1</fullName>
    </submittedName>
</protein>
<organism evidence="2 3">
    <name type="scientific">Funneliformis mosseae</name>
    <name type="common">Endomycorrhizal fungus</name>
    <name type="synonym">Glomus mosseae</name>
    <dbReference type="NCBI Taxonomy" id="27381"/>
    <lineage>
        <taxon>Eukaryota</taxon>
        <taxon>Fungi</taxon>
        <taxon>Fungi incertae sedis</taxon>
        <taxon>Mucoromycota</taxon>
        <taxon>Glomeromycotina</taxon>
        <taxon>Glomeromycetes</taxon>
        <taxon>Glomerales</taxon>
        <taxon>Glomeraceae</taxon>
        <taxon>Funneliformis</taxon>
    </lineage>
</organism>
<gene>
    <name evidence="2" type="ORF">FMOSSE_LOCUS11425</name>
</gene>